<protein>
    <submittedName>
        <fullName evidence="2">Uncharacterized protein</fullName>
    </submittedName>
</protein>
<feature type="compositionally biased region" description="Gly residues" evidence="1">
    <location>
        <begin position="1"/>
        <end position="12"/>
    </location>
</feature>
<gene>
    <name evidence="2" type="ORF">RM780_25435</name>
</gene>
<dbReference type="EMBL" id="JAVREN010000062">
    <property type="protein sequence ID" value="MDT0310269.1"/>
    <property type="molecule type" value="Genomic_DNA"/>
</dbReference>
<evidence type="ECO:0000256" key="1">
    <source>
        <dbReference type="SAM" id="MobiDB-lite"/>
    </source>
</evidence>
<name>A0ABU2LFC1_9ACTN</name>
<evidence type="ECO:0000313" key="3">
    <source>
        <dbReference type="Proteomes" id="UP001183388"/>
    </source>
</evidence>
<evidence type="ECO:0000313" key="2">
    <source>
        <dbReference type="EMBL" id="MDT0310269.1"/>
    </source>
</evidence>
<feature type="compositionally biased region" description="Basic and acidic residues" evidence="1">
    <location>
        <begin position="17"/>
        <end position="26"/>
    </location>
</feature>
<proteinExistence type="predicted"/>
<keyword evidence="3" id="KW-1185">Reference proteome</keyword>
<dbReference type="RefSeq" id="WP_311633240.1">
    <property type="nucleotide sequence ID" value="NZ_JAVREN010000062.1"/>
</dbReference>
<feature type="region of interest" description="Disordered" evidence="1">
    <location>
        <begin position="1"/>
        <end position="26"/>
    </location>
</feature>
<sequence length="90" mass="9632">MAQFGDGGGGTEFGDAEELKGFKPLPDDLRPEVRSFVLALRGLFNVTGKSLRVFAVYHHISPPSVSRYLKGADPGEGLPRCADEVGLQDA</sequence>
<reference evidence="3" key="1">
    <citation type="submission" date="2023-07" db="EMBL/GenBank/DDBJ databases">
        <title>30 novel species of actinomycetes from the DSMZ collection.</title>
        <authorList>
            <person name="Nouioui I."/>
        </authorList>
    </citation>
    <scope>NUCLEOTIDE SEQUENCE [LARGE SCALE GENOMIC DNA]</scope>
    <source>
        <strain evidence="3">DSM 44917</strain>
    </source>
</reference>
<comment type="caution">
    <text evidence="2">The sequence shown here is derived from an EMBL/GenBank/DDBJ whole genome shotgun (WGS) entry which is preliminary data.</text>
</comment>
<dbReference type="Proteomes" id="UP001183388">
    <property type="component" value="Unassembled WGS sequence"/>
</dbReference>
<accession>A0ABU2LFC1</accession>
<organism evidence="2 3">
    <name type="scientific">Streptomyces boetiae</name>
    <dbReference type="NCBI Taxonomy" id="3075541"/>
    <lineage>
        <taxon>Bacteria</taxon>
        <taxon>Bacillati</taxon>
        <taxon>Actinomycetota</taxon>
        <taxon>Actinomycetes</taxon>
        <taxon>Kitasatosporales</taxon>
        <taxon>Streptomycetaceae</taxon>
        <taxon>Streptomyces</taxon>
    </lineage>
</organism>